<dbReference type="InterPro" id="IPR002156">
    <property type="entry name" value="RNaseH_domain"/>
</dbReference>
<dbReference type="Proteomes" id="UP001372338">
    <property type="component" value="Unassembled WGS sequence"/>
</dbReference>
<dbReference type="EMBL" id="JAYWIO010000004">
    <property type="protein sequence ID" value="KAK7268220.1"/>
    <property type="molecule type" value="Genomic_DNA"/>
</dbReference>
<dbReference type="CDD" id="cd06222">
    <property type="entry name" value="RNase_H_like"/>
    <property type="match status" value="1"/>
</dbReference>
<dbReference type="InterPro" id="IPR052929">
    <property type="entry name" value="RNase_H-like_EbsB-rel"/>
</dbReference>
<dbReference type="Pfam" id="PF13456">
    <property type="entry name" value="RVT_3"/>
    <property type="match status" value="1"/>
</dbReference>
<evidence type="ECO:0000313" key="3">
    <source>
        <dbReference type="Proteomes" id="UP001372338"/>
    </source>
</evidence>
<protein>
    <recommendedName>
        <fullName evidence="1">RNase H type-1 domain-containing protein</fullName>
    </recommendedName>
</protein>
<keyword evidence="3" id="KW-1185">Reference proteome</keyword>
<accession>A0AAN9F4C8</accession>
<proteinExistence type="predicted"/>
<dbReference type="AlphaFoldDB" id="A0AAN9F4C8"/>
<dbReference type="SUPFAM" id="SSF53098">
    <property type="entry name" value="Ribonuclease H-like"/>
    <property type="match status" value="1"/>
</dbReference>
<gene>
    <name evidence="2" type="ORF">RIF29_20915</name>
</gene>
<comment type="caution">
    <text evidence="2">The sequence shown here is derived from an EMBL/GenBank/DDBJ whole genome shotgun (WGS) entry which is preliminary data.</text>
</comment>
<name>A0AAN9F4C8_CROPI</name>
<dbReference type="GO" id="GO:0003676">
    <property type="term" value="F:nucleic acid binding"/>
    <property type="evidence" value="ECO:0007669"/>
    <property type="project" value="InterPro"/>
</dbReference>
<organism evidence="2 3">
    <name type="scientific">Crotalaria pallida</name>
    <name type="common">Smooth rattlebox</name>
    <name type="synonym">Crotalaria striata</name>
    <dbReference type="NCBI Taxonomy" id="3830"/>
    <lineage>
        <taxon>Eukaryota</taxon>
        <taxon>Viridiplantae</taxon>
        <taxon>Streptophyta</taxon>
        <taxon>Embryophyta</taxon>
        <taxon>Tracheophyta</taxon>
        <taxon>Spermatophyta</taxon>
        <taxon>Magnoliopsida</taxon>
        <taxon>eudicotyledons</taxon>
        <taxon>Gunneridae</taxon>
        <taxon>Pentapetalae</taxon>
        <taxon>rosids</taxon>
        <taxon>fabids</taxon>
        <taxon>Fabales</taxon>
        <taxon>Fabaceae</taxon>
        <taxon>Papilionoideae</taxon>
        <taxon>50 kb inversion clade</taxon>
        <taxon>genistoids sensu lato</taxon>
        <taxon>core genistoids</taxon>
        <taxon>Crotalarieae</taxon>
        <taxon>Crotalaria</taxon>
    </lineage>
</organism>
<feature type="domain" description="RNase H type-1" evidence="1">
    <location>
        <begin position="87"/>
        <end position="207"/>
    </location>
</feature>
<dbReference type="PANTHER" id="PTHR47074">
    <property type="entry name" value="BNAC02G40300D PROTEIN"/>
    <property type="match status" value="1"/>
</dbReference>
<dbReference type="PANTHER" id="PTHR47074:SF48">
    <property type="entry name" value="POLYNUCLEOTIDYL TRANSFERASE, RIBONUCLEASE H-LIKE SUPERFAMILY PROTEIN"/>
    <property type="match status" value="1"/>
</dbReference>
<dbReference type="InterPro" id="IPR036397">
    <property type="entry name" value="RNaseH_sf"/>
</dbReference>
<reference evidence="2 3" key="1">
    <citation type="submission" date="2024-01" db="EMBL/GenBank/DDBJ databases">
        <title>The genomes of 5 underutilized Papilionoideae crops provide insights into root nodulation and disease resistanc.</title>
        <authorList>
            <person name="Yuan L."/>
        </authorList>
    </citation>
    <scope>NUCLEOTIDE SEQUENCE [LARGE SCALE GENOMIC DNA]</scope>
    <source>
        <strain evidence="2">ZHUSHIDOU_FW_LH</strain>
        <tissue evidence="2">Leaf</tissue>
    </source>
</reference>
<dbReference type="Gene3D" id="3.30.420.10">
    <property type="entry name" value="Ribonuclease H-like superfamily/Ribonuclease H"/>
    <property type="match status" value="1"/>
</dbReference>
<dbReference type="GO" id="GO:0004523">
    <property type="term" value="F:RNA-DNA hybrid ribonuclease activity"/>
    <property type="evidence" value="ECO:0007669"/>
    <property type="project" value="InterPro"/>
</dbReference>
<dbReference type="InterPro" id="IPR044730">
    <property type="entry name" value="RNase_H-like_dom_plant"/>
</dbReference>
<evidence type="ECO:0000259" key="1">
    <source>
        <dbReference type="Pfam" id="PF13456"/>
    </source>
</evidence>
<dbReference type="InterPro" id="IPR012337">
    <property type="entry name" value="RNaseH-like_sf"/>
</dbReference>
<sequence length="237" mass="26312">MLSQKRPVVDLTENSQPAEKSTDMLITHCSAKKRRVISGDYDLKQHIGNSLEHSSVPLEEKNISIARKEEEDDNDGHAEDVEYSKANIDALVREGTGTGCGVVFRDRGGEILAAATHSMHDVLDPPMAEAVALHWAIDMALQLGFSSVHFETDCLHIVQAWYKNKRNLSYLQDVLKDCKDDIAHLDAFSISFAGRVCNKVAHFLASLAFSLHDHVWLDDFPPALMDLIYADVATSLP</sequence>
<evidence type="ECO:0000313" key="2">
    <source>
        <dbReference type="EMBL" id="KAK7268220.1"/>
    </source>
</evidence>